<organism evidence="2 3">
    <name type="scientific">Phormidium nigroviride PCC 7112</name>
    <dbReference type="NCBI Taxonomy" id="179408"/>
    <lineage>
        <taxon>Bacteria</taxon>
        <taxon>Bacillati</taxon>
        <taxon>Cyanobacteriota</taxon>
        <taxon>Cyanophyceae</taxon>
        <taxon>Oscillatoriophycideae</taxon>
        <taxon>Oscillatoriales</taxon>
        <taxon>Oscillatoriaceae</taxon>
        <taxon>Phormidium</taxon>
    </lineage>
</organism>
<name>K9VAQ4_9CYAN</name>
<evidence type="ECO:0000313" key="2">
    <source>
        <dbReference type="EMBL" id="AFZ04764.1"/>
    </source>
</evidence>
<feature type="compositionally biased region" description="Low complexity" evidence="1">
    <location>
        <begin position="484"/>
        <end position="503"/>
    </location>
</feature>
<gene>
    <name evidence="2" type="ORF">Osc7112_0123</name>
</gene>
<evidence type="ECO:0000256" key="1">
    <source>
        <dbReference type="SAM" id="MobiDB-lite"/>
    </source>
</evidence>
<reference evidence="2 3" key="1">
    <citation type="submission" date="2012-05" db="EMBL/GenBank/DDBJ databases">
        <title>Finished chromosome of genome of Oscillatoria sp. PCC 7112.</title>
        <authorList>
            <consortium name="US DOE Joint Genome Institute"/>
            <person name="Gugger M."/>
            <person name="Coursin T."/>
            <person name="Rippka R."/>
            <person name="Tandeau De Marsac N."/>
            <person name="Huntemann M."/>
            <person name="Wei C.-L."/>
            <person name="Han J."/>
            <person name="Detter J.C."/>
            <person name="Han C."/>
            <person name="Tapia R."/>
            <person name="Davenport K."/>
            <person name="Daligault H."/>
            <person name="Erkkila T."/>
            <person name="Gu W."/>
            <person name="Munk A.C.C."/>
            <person name="Teshima H."/>
            <person name="Xu Y."/>
            <person name="Chain P."/>
            <person name="Chen A."/>
            <person name="Krypides N."/>
            <person name="Mavromatis K."/>
            <person name="Markowitz V."/>
            <person name="Szeto E."/>
            <person name="Ivanova N."/>
            <person name="Mikhailova N."/>
            <person name="Ovchinnikova G."/>
            <person name="Pagani I."/>
            <person name="Pati A."/>
            <person name="Goodwin L."/>
            <person name="Peters L."/>
            <person name="Pitluck S."/>
            <person name="Woyke T."/>
            <person name="Kerfeld C."/>
        </authorList>
    </citation>
    <scope>NUCLEOTIDE SEQUENCE [LARGE SCALE GENOMIC DNA]</scope>
    <source>
        <strain evidence="2 3">PCC 7112</strain>
    </source>
</reference>
<feature type="region of interest" description="Disordered" evidence="1">
    <location>
        <begin position="411"/>
        <end position="507"/>
    </location>
</feature>
<sequence>MGNYHVPFWRAVEEATPSLTLIITLIGYDKKKLLARCNLDTSEVKTIGDTGFPGIGSMEFVSNVLYGVTGSFFNLGKDGQLIRINTKTGKGTLVAQTMPSGRWAGIAVYQPAAEAIATITSKVNTEGTQAAQTTTTTREETMQLLTIDTKENCYVINTAQMNDLQQNVAKSLTLDKGTFDIQITSGSYSYSADNTVGEPFVFLWIYGLDGSTFINTKTGVETGGTWATLNGYNDKLQLDIKEKAVVCALFFDTYSGDNQGQVTVSITGNQQFNPQTLTVDSKENCYSLDGNYLSTLKKANANSIELAPGNYRVKIRESNATYGAEAKNFQLEPWALLLIQGGKFISKLTGIELSESWCSLNGFKDDVIFEVKQKTTLSGFFFDTYIEDNEGQVVLEINNISDLEVAEEYAQSSLPPGTGSGESSVSVVGGGSTTSSGGTGVTTGGTTSSGGTGVTTGGTGVTTGGTTSSSSTGVTTGGTGVTTGGTTSSGSTSVTTGGTTSSGPDNINIGSGFNFSFDQDQMEQMWQQMAAQINSSITVTGDPNEKKEAYWDNLEKWLLKGYQTQAKDLGMKVARLEFMLKTLTQQMEVSFNQNFHNWSGYFNKNLNDLFISRIPRIVSEQVNLRISEQTQEIKNLVLQQMQTELNERVESVVNLKVSNQTQEVKNLVVQQMQTELEQRIDNVVNIKIANQSTEINTQVINQMSADIDERISNSVNVQIANQSQEITNQVIQQLQHTIDQRVENVVSIKISDQTQNVKNLVIQQMQTYIDQRIDNVVNLKVSNLSQDINTQIVQQIQHDIDQRINAVVNLRIADQSQNIKNLVIQQIEANMDQRINTVVNQSSNHNVQLVTTNIVNDLDNRINTSLDNKILNFRNDVSAIVNNELNQNFTQNLKNTIFAELKQQQFYLDMNLIKAEVENFYSNLAQFENQFYLRIEQGDTQLYNWTLEQLIALQGCLTDRQALVELFESFANKLKDELENAECVRPDRFGSWVRTDMRSQFQPSQSPGLPQG</sequence>
<feature type="compositionally biased region" description="Gly residues" evidence="1">
    <location>
        <begin position="428"/>
        <end position="463"/>
    </location>
</feature>
<dbReference type="EMBL" id="CP003614">
    <property type="protein sequence ID" value="AFZ04764.1"/>
    <property type="molecule type" value="Genomic_DNA"/>
</dbReference>
<evidence type="ECO:0000313" key="3">
    <source>
        <dbReference type="Proteomes" id="UP000010478"/>
    </source>
</evidence>
<dbReference type="eggNOG" id="COG3391">
    <property type="taxonomic scope" value="Bacteria"/>
</dbReference>
<dbReference type="AlphaFoldDB" id="K9VAQ4"/>
<dbReference type="Proteomes" id="UP000010478">
    <property type="component" value="Chromosome"/>
</dbReference>
<dbReference type="HOGENOM" id="CLU_297520_0_0_3"/>
<protein>
    <submittedName>
        <fullName evidence="2">Uncharacterized protein</fullName>
    </submittedName>
</protein>
<dbReference type="KEGG" id="oni:Osc7112_0123"/>
<keyword evidence="3" id="KW-1185">Reference proteome</keyword>
<feature type="compositionally biased region" description="Low complexity" evidence="1">
    <location>
        <begin position="464"/>
        <end position="474"/>
    </location>
</feature>
<proteinExistence type="predicted"/>
<dbReference type="STRING" id="179408.Osc7112_0123"/>
<dbReference type="PATRIC" id="fig|179408.3.peg.150"/>
<accession>K9VAQ4</accession>